<dbReference type="EMBL" id="LAZR01057660">
    <property type="protein sequence ID" value="KKK71599.1"/>
    <property type="molecule type" value="Genomic_DNA"/>
</dbReference>
<protein>
    <submittedName>
        <fullName evidence="1">Uncharacterized protein</fullName>
    </submittedName>
</protein>
<dbReference type="AlphaFoldDB" id="A0A0F8ZYX4"/>
<organism evidence="1">
    <name type="scientific">marine sediment metagenome</name>
    <dbReference type="NCBI Taxonomy" id="412755"/>
    <lineage>
        <taxon>unclassified sequences</taxon>
        <taxon>metagenomes</taxon>
        <taxon>ecological metagenomes</taxon>
    </lineage>
</organism>
<reference evidence="1" key="1">
    <citation type="journal article" date="2015" name="Nature">
        <title>Complex archaea that bridge the gap between prokaryotes and eukaryotes.</title>
        <authorList>
            <person name="Spang A."/>
            <person name="Saw J.H."/>
            <person name="Jorgensen S.L."/>
            <person name="Zaremba-Niedzwiedzka K."/>
            <person name="Martijn J."/>
            <person name="Lind A.E."/>
            <person name="van Eijk R."/>
            <person name="Schleper C."/>
            <person name="Guy L."/>
            <person name="Ettema T.J."/>
        </authorList>
    </citation>
    <scope>NUCLEOTIDE SEQUENCE</scope>
</reference>
<evidence type="ECO:0000313" key="1">
    <source>
        <dbReference type="EMBL" id="KKK71599.1"/>
    </source>
</evidence>
<accession>A0A0F8ZYX4</accession>
<comment type="caution">
    <text evidence="1">The sequence shown here is derived from an EMBL/GenBank/DDBJ whole genome shotgun (WGS) entry which is preliminary data.</text>
</comment>
<proteinExistence type="predicted"/>
<name>A0A0F8ZYX4_9ZZZZ</name>
<gene>
    <name evidence="1" type="ORF">LCGC14_2912310</name>
</gene>
<sequence>MLDVKIKKATEKEIEEANKLLEKKNKVEKPK</sequence>